<gene>
    <name evidence="6" type="ORF">PXH66_02510</name>
</gene>
<dbReference type="RefSeq" id="WP_330930248.1">
    <property type="nucleotide sequence ID" value="NZ_CP119075.1"/>
</dbReference>
<keyword evidence="3" id="KW-0732">Signal</keyword>
<evidence type="ECO:0000256" key="3">
    <source>
        <dbReference type="ARBA" id="ARBA00022729"/>
    </source>
</evidence>
<dbReference type="AlphaFoldDB" id="A0AAF0CNM5"/>
<evidence type="ECO:0000256" key="5">
    <source>
        <dbReference type="SAM" id="MobiDB-lite"/>
    </source>
</evidence>
<evidence type="ECO:0000313" key="6">
    <source>
        <dbReference type="EMBL" id="WED65718.1"/>
    </source>
</evidence>
<reference evidence="6" key="1">
    <citation type="submission" date="2023-03" db="EMBL/GenBank/DDBJ databases">
        <title>Lomoglobus Profundus gen. nov., sp. nov., a novel member of the phylum Verrucomicrobia, isolated from deep-marine sediment of South China Sea.</title>
        <authorList>
            <person name="Ahmad T."/>
            <person name="Ishaq S.E."/>
            <person name="Wang F."/>
        </authorList>
    </citation>
    <scope>NUCLEOTIDE SEQUENCE</scope>
    <source>
        <strain evidence="6">LMO-M01</strain>
    </source>
</reference>
<dbReference type="PROSITE" id="PS51318">
    <property type="entry name" value="TAT"/>
    <property type="match status" value="1"/>
</dbReference>
<dbReference type="Pfam" id="PF13416">
    <property type="entry name" value="SBP_bac_8"/>
    <property type="match status" value="1"/>
</dbReference>
<organism evidence="6 7">
    <name type="scientific">Synoicihabitans lomoniglobus</name>
    <dbReference type="NCBI Taxonomy" id="2909285"/>
    <lineage>
        <taxon>Bacteria</taxon>
        <taxon>Pseudomonadati</taxon>
        <taxon>Verrucomicrobiota</taxon>
        <taxon>Opitutia</taxon>
        <taxon>Opitutales</taxon>
        <taxon>Opitutaceae</taxon>
        <taxon>Synoicihabitans</taxon>
    </lineage>
</organism>
<dbReference type="InterPro" id="IPR006059">
    <property type="entry name" value="SBP"/>
</dbReference>
<dbReference type="KEGG" id="slom:PXH66_02510"/>
<dbReference type="Proteomes" id="UP001218638">
    <property type="component" value="Chromosome"/>
</dbReference>
<name>A0AAF0CNM5_9BACT</name>
<feature type="compositionally biased region" description="Pro residues" evidence="5">
    <location>
        <begin position="397"/>
        <end position="407"/>
    </location>
</feature>
<dbReference type="InterPro" id="IPR001188">
    <property type="entry name" value="Sperm_putr-bd"/>
</dbReference>
<proteinExistence type="predicted"/>
<protein>
    <submittedName>
        <fullName evidence="6">Spermidine/putrescine ABC transporter substrate-binding protein</fullName>
    </submittedName>
</protein>
<dbReference type="PRINTS" id="PR00909">
    <property type="entry name" value="SPERMDNBNDNG"/>
</dbReference>
<evidence type="ECO:0000256" key="2">
    <source>
        <dbReference type="ARBA" id="ARBA00022448"/>
    </source>
</evidence>
<dbReference type="GO" id="GO:0015846">
    <property type="term" value="P:polyamine transport"/>
    <property type="evidence" value="ECO:0007669"/>
    <property type="project" value="InterPro"/>
</dbReference>
<keyword evidence="7" id="KW-1185">Reference proteome</keyword>
<feature type="compositionally biased region" description="Acidic residues" evidence="5">
    <location>
        <begin position="409"/>
        <end position="418"/>
    </location>
</feature>
<dbReference type="Gene3D" id="3.40.190.10">
    <property type="entry name" value="Periplasmic binding protein-like II"/>
    <property type="match status" value="2"/>
</dbReference>
<dbReference type="CDD" id="cd13590">
    <property type="entry name" value="PBP2_PotD_PotF_like"/>
    <property type="match status" value="1"/>
</dbReference>
<keyword evidence="4" id="KW-0574">Periplasm</keyword>
<dbReference type="PANTHER" id="PTHR30222:SF17">
    <property type="entry name" value="SPERMIDINE_PUTRESCINE-BINDING PERIPLASMIC PROTEIN"/>
    <property type="match status" value="1"/>
</dbReference>
<dbReference type="GO" id="GO:0019808">
    <property type="term" value="F:polyamine binding"/>
    <property type="evidence" value="ECO:0007669"/>
    <property type="project" value="InterPro"/>
</dbReference>
<dbReference type="GO" id="GO:0042597">
    <property type="term" value="C:periplasmic space"/>
    <property type="evidence" value="ECO:0007669"/>
    <property type="project" value="UniProtKB-SubCell"/>
</dbReference>
<feature type="region of interest" description="Disordered" evidence="5">
    <location>
        <begin position="393"/>
        <end position="418"/>
    </location>
</feature>
<dbReference type="InterPro" id="IPR006311">
    <property type="entry name" value="TAT_signal"/>
</dbReference>
<keyword evidence="2" id="KW-0813">Transport</keyword>
<sequence>MAQATSAPAQLSASDSARMMDRWSRRDWLRGTGAMVAGLGLAGCERLRNIHTKAVGLRGTLNILVWDGYFPKELFKQFESESGYRVNYQTFESNEDLRSILQAGAVKADLVMPSAFAAKALATEELIKPFSVEKFVGFESSNPYIVPYIWGSTGIGYDCDRVVGLPKSWGALFSLQPAPRIPDALRDFRPIEKVAMLDDARFTLGSALIYLGYDPNSLNEKEIDAAARVLSDARDRIRYDSADVPENLRTGAYGMAMAWTGDVTKALSGYPASAPTVLNPQPKMLPGNKALRIALPREGSIVFMDSFALPTSCEEIDAAHAFVSFFMRPHIAAAVTNYSFYATTVDGATPYIDRYLINGPSFFIHPSGKNFNLKDVGEMDDYYRGVWSQLTGKPGPVAEPPQSPPIPELEIEDVDLTT</sequence>
<dbReference type="EMBL" id="CP119075">
    <property type="protein sequence ID" value="WED65718.1"/>
    <property type="molecule type" value="Genomic_DNA"/>
</dbReference>
<evidence type="ECO:0000256" key="4">
    <source>
        <dbReference type="ARBA" id="ARBA00022764"/>
    </source>
</evidence>
<evidence type="ECO:0000256" key="1">
    <source>
        <dbReference type="ARBA" id="ARBA00004418"/>
    </source>
</evidence>
<comment type="subcellular location">
    <subcellularLocation>
        <location evidence="1">Periplasm</location>
    </subcellularLocation>
</comment>
<dbReference type="SUPFAM" id="SSF53850">
    <property type="entry name" value="Periplasmic binding protein-like II"/>
    <property type="match status" value="1"/>
</dbReference>
<evidence type="ECO:0000313" key="7">
    <source>
        <dbReference type="Proteomes" id="UP001218638"/>
    </source>
</evidence>
<accession>A0AAF0CNM5</accession>
<dbReference type="PANTHER" id="PTHR30222">
    <property type="entry name" value="SPERMIDINE/PUTRESCINE-BINDING PERIPLASMIC PROTEIN"/>
    <property type="match status" value="1"/>
</dbReference>